<sequence>MNVQTMLEGGEALLEQMIIDRTQESLTLDFKRGSIFKEGLLDSPNRATLGAALSAFANAVGGILVIGVDARKTKDGIDCAGELMPVASFERAQTTLAQAVGDLLQSRHSGIRVYGIPSSRRPGYGYLVVDVPASSQRPHRSQADAKYYKRAGASNFVMEHYEVVDAIRSSAAPDLALGYELTKGISRPHEKHFEARLRLALTNLGRATARHVSLQITNVGPYGVGWHGLGENVMVNQYNDTRTISHIPELVIHPGETRYVCSLTLDVINSASAGTSIGGVPDQRSPLKIAYRSNAEHFGSEAAVLEVTLHEIYSAAACY</sequence>
<dbReference type="AlphaFoldDB" id="A0A2S3YVH7"/>
<evidence type="ECO:0000313" key="3">
    <source>
        <dbReference type="Proteomes" id="UP000237511"/>
    </source>
</evidence>
<dbReference type="Gene3D" id="3.30.950.30">
    <property type="entry name" value="Schlafen, AAA domain"/>
    <property type="match status" value="1"/>
</dbReference>
<evidence type="ECO:0000259" key="1">
    <source>
        <dbReference type="Pfam" id="PF04326"/>
    </source>
</evidence>
<dbReference type="InterPro" id="IPR038461">
    <property type="entry name" value="Schlafen_AlbA_2_dom_sf"/>
</dbReference>
<dbReference type="InterPro" id="IPR007421">
    <property type="entry name" value="Schlafen_AlbA_2_dom"/>
</dbReference>
<name>A0A2S3YVH7_9HYPH</name>
<evidence type="ECO:0000313" key="2">
    <source>
        <dbReference type="EMBL" id="POH35636.1"/>
    </source>
</evidence>
<dbReference type="Proteomes" id="UP000237511">
    <property type="component" value="Unassembled WGS sequence"/>
</dbReference>
<feature type="domain" description="Schlafen AlbA-2" evidence="1">
    <location>
        <begin position="24"/>
        <end position="158"/>
    </location>
</feature>
<accession>A0A2S3YVH7</accession>
<comment type="caution">
    <text evidence="2">The sequence shown here is derived from an EMBL/GenBank/DDBJ whole genome shotgun (WGS) entry which is preliminary data.</text>
</comment>
<dbReference type="EMBL" id="LODU01000002">
    <property type="protein sequence ID" value="POH35636.1"/>
    <property type="molecule type" value="Genomic_DNA"/>
</dbReference>
<organism evidence="2 3">
    <name type="scientific">Sinorhizobium americanum</name>
    <dbReference type="NCBI Taxonomy" id="194963"/>
    <lineage>
        <taxon>Bacteria</taxon>
        <taxon>Pseudomonadati</taxon>
        <taxon>Pseudomonadota</taxon>
        <taxon>Alphaproteobacteria</taxon>
        <taxon>Hyphomicrobiales</taxon>
        <taxon>Rhizobiaceae</taxon>
        <taxon>Sinorhizobium/Ensifer group</taxon>
        <taxon>Sinorhizobium</taxon>
    </lineage>
</organism>
<protein>
    <recommendedName>
        <fullName evidence="1">Schlafen AlbA-2 domain-containing protein</fullName>
    </recommendedName>
</protein>
<dbReference type="Pfam" id="PF04326">
    <property type="entry name" value="SLFN_AlbA_2"/>
    <property type="match status" value="1"/>
</dbReference>
<reference evidence="2 3" key="1">
    <citation type="journal article" date="2014" name="Syst. Appl. Microbiol.">
        <title>Microsymbionts of Phaseolus vulgaris in acid and alkaline soils of Mexico.</title>
        <authorList>
            <person name="Verastegui-Valdes M.M."/>
            <person name="Zhang Y.J."/>
            <person name="Rivera-Orduna F.N."/>
            <person name="Cheng H.P."/>
            <person name="Sui X.H."/>
            <person name="Wang E.T."/>
        </authorList>
    </citation>
    <scope>NUCLEOTIDE SEQUENCE [LARGE SCALE GENOMIC DNA]</scope>
    <source>
        <strain evidence="2 3">FG01</strain>
    </source>
</reference>
<gene>
    <name evidence="2" type="ORF">ATY31_02190</name>
</gene>
<dbReference type="RefSeq" id="WP_097527012.1">
    <property type="nucleotide sequence ID" value="NZ_LODU01000002.1"/>
</dbReference>
<proteinExistence type="predicted"/>